<evidence type="ECO:0000313" key="3">
    <source>
        <dbReference type="Proteomes" id="UP000273898"/>
    </source>
</evidence>
<comment type="caution">
    <text evidence="1">The sequence shown here is derived from an EMBL/GenBank/DDBJ whole genome shotgun (WGS) entry which is preliminary data.</text>
</comment>
<reference evidence="2 4" key="2">
    <citation type="submission" date="2019-03" db="EMBL/GenBank/DDBJ databases">
        <authorList>
            <person name="He R.-H."/>
        </authorList>
    </citation>
    <scope>NUCLEOTIDE SEQUENCE [LARGE SCALE GENOMIC DNA]</scope>
    <source>
        <strain evidence="2 4">DSM 19624</strain>
    </source>
</reference>
<organism evidence="1 3">
    <name type="scientific">Pedobacter alluvionis</name>
    <dbReference type="NCBI Taxonomy" id="475253"/>
    <lineage>
        <taxon>Bacteria</taxon>
        <taxon>Pseudomonadati</taxon>
        <taxon>Bacteroidota</taxon>
        <taxon>Sphingobacteriia</taxon>
        <taxon>Sphingobacteriales</taxon>
        <taxon>Sphingobacteriaceae</taxon>
        <taxon>Pedobacter</taxon>
    </lineage>
</organism>
<dbReference type="AlphaFoldDB" id="A0A497XUR4"/>
<keyword evidence="4" id="KW-1185">Reference proteome</keyword>
<proteinExistence type="predicted"/>
<dbReference type="Proteomes" id="UP000297429">
    <property type="component" value="Unassembled WGS sequence"/>
</dbReference>
<dbReference type="EMBL" id="SOPX01000001">
    <property type="protein sequence ID" value="TFB32899.1"/>
    <property type="molecule type" value="Genomic_DNA"/>
</dbReference>
<dbReference type="EMBL" id="RCCK01000013">
    <property type="protein sequence ID" value="RLJ73463.1"/>
    <property type="molecule type" value="Genomic_DNA"/>
</dbReference>
<dbReference type="Proteomes" id="UP000273898">
    <property type="component" value="Unassembled WGS sequence"/>
</dbReference>
<name>A0A497XUR4_9SPHI</name>
<evidence type="ECO:0000313" key="1">
    <source>
        <dbReference type="EMBL" id="RLJ73463.1"/>
    </source>
</evidence>
<accession>A0A497XUR4</accession>
<sequence>MVNTWEVLKHGERLIAAIETPPTVRDLSFNNRITPAFDMLFVQSPNGNYILIIYMRIKIIYTDRTNQYWTFIDKDTFEKNFRFSLNRAAIFTYNHWTLNVVKLRKGEWAQSYVTSSLRTGDFDNNDFDYVKKVLEPIKEELFMSLAICWA</sequence>
<evidence type="ECO:0000313" key="2">
    <source>
        <dbReference type="EMBL" id="TFB32899.1"/>
    </source>
</evidence>
<reference evidence="1 3" key="1">
    <citation type="submission" date="2018-10" db="EMBL/GenBank/DDBJ databases">
        <title>Genomic Encyclopedia of Archaeal and Bacterial Type Strains, Phase II (KMG-II): from individual species to whole genera.</title>
        <authorList>
            <person name="Goeker M."/>
        </authorList>
    </citation>
    <scope>NUCLEOTIDE SEQUENCE [LARGE SCALE GENOMIC DNA]</scope>
    <source>
        <strain evidence="1 3">DSM 19624</strain>
    </source>
</reference>
<evidence type="ECO:0000313" key="4">
    <source>
        <dbReference type="Proteomes" id="UP000297429"/>
    </source>
</evidence>
<gene>
    <name evidence="1" type="ORF">BCL90_3620</name>
    <name evidence="2" type="ORF">E3V97_02335</name>
</gene>
<protein>
    <submittedName>
        <fullName evidence="1">Uncharacterized protein</fullName>
    </submittedName>
</protein>
<dbReference type="RefSeq" id="WP_121285249.1">
    <property type="nucleotide sequence ID" value="NZ_RCCK01000013.1"/>
</dbReference>